<comment type="caution">
    <text evidence="3">The sequence shown here is derived from an EMBL/GenBank/DDBJ whole genome shotgun (WGS) entry which is preliminary data.</text>
</comment>
<keyword evidence="2" id="KW-0812">Transmembrane</keyword>
<gene>
    <name evidence="3" type="ORF">C1645_746701</name>
</gene>
<keyword evidence="2" id="KW-1133">Transmembrane helix</keyword>
<proteinExistence type="predicted"/>
<name>A0A397TNS8_9GLOM</name>
<dbReference type="EMBL" id="QKYT01000002">
    <property type="protein sequence ID" value="RIA99618.1"/>
    <property type="molecule type" value="Genomic_DNA"/>
</dbReference>
<feature type="transmembrane region" description="Helical" evidence="2">
    <location>
        <begin position="223"/>
        <end position="242"/>
    </location>
</feature>
<accession>A0A397TNS8</accession>
<feature type="transmembrane region" description="Helical" evidence="2">
    <location>
        <begin position="254"/>
        <end position="279"/>
    </location>
</feature>
<dbReference type="AlphaFoldDB" id="A0A397TNS8"/>
<feature type="transmembrane region" description="Helical" evidence="2">
    <location>
        <begin position="178"/>
        <end position="202"/>
    </location>
</feature>
<evidence type="ECO:0000256" key="1">
    <source>
        <dbReference type="SAM" id="MobiDB-lite"/>
    </source>
</evidence>
<evidence type="ECO:0000313" key="3">
    <source>
        <dbReference type="EMBL" id="RIA99618.1"/>
    </source>
</evidence>
<feature type="region of interest" description="Disordered" evidence="1">
    <location>
        <begin position="353"/>
        <end position="376"/>
    </location>
</feature>
<feature type="transmembrane region" description="Helical" evidence="2">
    <location>
        <begin position="20"/>
        <end position="40"/>
    </location>
</feature>
<feature type="compositionally biased region" description="Polar residues" evidence="1">
    <location>
        <begin position="361"/>
        <end position="376"/>
    </location>
</feature>
<organism evidence="3 4">
    <name type="scientific">Glomus cerebriforme</name>
    <dbReference type="NCBI Taxonomy" id="658196"/>
    <lineage>
        <taxon>Eukaryota</taxon>
        <taxon>Fungi</taxon>
        <taxon>Fungi incertae sedis</taxon>
        <taxon>Mucoromycota</taxon>
        <taxon>Glomeromycotina</taxon>
        <taxon>Glomeromycetes</taxon>
        <taxon>Glomerales</taxon>
        <taxon>Glomeraceae</taxon>
        <taxon>Glomus</taxon>
    </lineage>
</organism>
<dbReference type="OrthoDB" id="2326405at2759"/>
<keyword evidence="4" id="KW-1185">Reference proteome</keyword>
<keyword evidence="2" id="KW-0472">Membrane</keyword>
<evidence type="ECO:0000313" key="4">
    <source>
        <dbReference type="Proteomes" id="UP000265703"/>
    </source>
</evidence>
<sequence length="376" mass="43171">MEENYYNNYYIFNTNYINKLLTTSFVLIWSIFFIFTQPRISNQKPNKNGQIIDKIISPRGVGLGFIIISMLLEISADLITIKENSEQNLENYIPQLKFSSLILWNFSLAMKSLAMYVAFARYFPLTSTLSKVEIMSHRFYNFSIYFNLLSGIMIYPSLVCVLVLYKTTWSQSMIITEFYYIFQMTICLIFFLILNIRMGVAIDTGILIDRFAIQQFRIFRSKHFFIIGFLSCEIISLFIFNLSQLAGKFIQKSFGATTIIFGFILLSSSAVYIITVMILSPLLIQQEDNSTNLPNGKNHTLSDFTNLSGSEEPTKSQGFTSMRLHNWFKKHNVAPPLSNFTINKGEFVDVELGDSDEKSNQSDITVKNVVESSSNK</sequence>
<feature type="transmembrane region" description="Helical" evidence="2">
    <location>
        <begin position="144"/>
        <end position="166"/>
    </location>
</feature>
<dbReference type="Proteomes" id="UP000265703">
    <property type="component" value="Unassembled WGS sequence"/>
</dbReference>
<evidence type="ECO:0008006" key="5">
    <source>
        <dbReference type="Google" id="ProtNLM"/>
    </source>
</evidence>
<reference evidence="3 4" key="1">
    <citation type="submission" date="2018-06" db="EMBL/GenBank/DDBJ databases">
        <title>Comparative genomics reveals the genomic features of Rhizophagus irregularis, R. cerebriforme, R. diaphanum and Gigaspora rosea, and their symbiotic lifestyle signature.</title>
        <authorList>
            <person name="Morin E."/>
            <person name="San Clemente H."/>
            <person name="Chen E.C.H."/>
            <person name="De La Providencia I."/>
            <person name="Hainaut M."/>
            <person name="Kuo A."/>
            <person name="Kohler A."/>
            <person name="Murat C."/>
            <person name="Tang N."/>
            <person name="Roy S."/>
            <person name="Loubradou J."/>
            <person name="Henrissat B."/>
            <person name="Grigoriev I.V."/>
            <person name="Corradi N."/>
            <person name="Roux C."/>
            <person name="Martin F.M."/>
        </authorList>
    </citation>
    <scope>NUCLEOTIDE SEQUENCE [LARGE SCALE GENOMIC DNA]</scope>
    <source>
        <strain evidence="3 4">DAOM 227022</strain>
    </source>
</reference>
<feature type="transmembrane region" description="Helical" evidence="2">
    <location>
        <begin position="61"/>
        <end position="81"/>
    </location>
</feature>
<evidence type="ECO:0000256" key="2">
    <source>
        <dbReference type="SAM" id="Phobius"/>
    </source>
</evidence>
<feature type="transmembrane region" description="Helical" evidence="2">
    <location>
        <begin position="101"/>
        <end position="123"/>
    </location>
</feature>
<protein>
    <recommendedName>
        <fullName evidence="5">Transmembrane protein</fullName>
    </recommendedName>
</protein>